<keyword evidence="3" id="KW-1185">Reference proteome</keyword>
<organism evidence="2 3">
    <name type="scientific">Alkaliphilus serpentinus</name>
    <dbReference type="NCBI Taxonomy" id="1482731"/>
    <lineage>
        <taxon>Bacteria</taxon>
        <taxon>Bacillati</taxon>
        <taxon>Bacillota</taxon>
        <taxon>Clostridia</taxon>
        <taxon>Peptostreptococcales</taxon>
        <taxon>Natronincolaceae</taxon>
        <taxon>Alkaliphilus</taxon>
    </lineage>
</organism>
<feature type="transmembrane region" description="Helical" evidence="1">
    <location>
        <begin position="12"/>
        <end position="36"/>
    </location>
</feature>
<dbReference type="EMBL" id="WBZB01000040">
    <property type="protein sequence ID" value="KAB3527589.1"/>
    <property type="molecule type" value="Genomic_DNA"/>
</dbReference>
<keyword evidence="1" id="KW-0472">Membrane</keyword>
<reference evidence="2 3" key="1">
    <citation type="submission" date="2019-10" db="EMBL/GenBank/DDBJ databases">
        <title>Alkaliphilus serpentinus sp. nov. and Alkaliphilus pronyensis sp. nov., two novel anaerobic alkaliphilic species isolated from the serpentinized-hosted hydrothermal field of the Prony Bay (New Caledonia).</title>
        <authorList>
            <person name="Postec A."/>
        </authorList>
    </citation>
    <scope>NUCLEOTIDE SEQUENCE [LARGE SCALE GENOMIC DNA]</scope>
    <source>
        <strain evidence="2 3">LacT</strain>
    </source>
</reference>
<evidence type="ECO:0008006" key="4">
    <source>
        <dbReference type="Google" id="ProtNLM"/>
    </source>
</evidence>
<protein>
    <recommendedName>
        <fullName evidence="4">Type 4 fimbrial biogenesis protein PilX N-terminal domain-containing protein</fullName>
    </recommendedName>
</protein>
<sequence>MLKIYKVIKSKNGASLPLVLIVFMVITILIASVIYINNTNIKQVKLQEDSMRAYYLATSGAELAYGALMMDNAHLLDDFINDPTHQMEELNKPFGNGTIDVSVSSFTKDGEQWIRILSIGRLGVSGVTHSTKMEFNINNPTAIYRSK</sequence>
<keyword evidence="1" id="KW-1133">Transmembrane helix</keyword>
<dbReference type="OrthoDB" id="3035618at2"/>
<comment type="caution">
    <text evidence="2">The sequence shown here is derived from an EMBL/GenBank/DDBJ whole genome shotgun (WGS) entry which is preliminary data.</text>
</comment>
<evidence type="ECO:0000256" key="1">
    <source>
        <dbReference type="SAM" id="Phobius"/>
    </source>
</evidence>
<gene>
    <name evidence="2" type="ORF">F8153_11430</name>
</gene>
<name>A0A833HMI4_9FIRM</name>
<evidence type="ECO:0000313" key="2">
    <source>
        <dbReference type="EMBL" id="KAB3527589.1"/>
    </source>
</evidence>
<dbReference type="Proteomes" id="UP000465601">
    <property type="component" value="Unassembled WGS sequence"/>
</dbReference>
<proteinExistence type="predicted"/>
<dbReference type="RefSeq" id="WP_151866484.1">
    <property type="nucleotide sequence ID" value="NZ_WBZB01000040.1"/>
</dbReference>
<accession>A0A833HMI4</accession>
<evidence type="ECO:0000313" key="3">
    <source>
        <dbReference type="Proteomes" id="UP000465601"/>
    </source>
</evidence>
<dbReference type="AlphaFoldDB" id="A0A833HMI4"/>
<keyword evidence="1" id="KW-0812">Transmembrane</keyword>